<gene>
    <name evidence="2" type="ORF">CAP_3301</name>
</gene>
<proteinExistence type="predicted"/>
<sequence length="38" mass="4117">MAGTRDLYIHEGKSWVLPDGARAEASPAPHCQGGDHER</sequence>
<keyword evidence="3" id="KW-1185">Reference proteome</keyword>
<dbReference type="STRING" id="1192034.CAP_3301"/>
<reference evidence="2 3" key="1">
    <citation type="submission" date="2013-05" db="EMBL/GenBank/DDBJ databases">
        <title>Genome assembly of Chondromyces apiculatus DSM 436.</title>
        <authorList>
            <person name="Sharma G."/>
            <person name="Khatri I."/>
            <person name="Kaur C."/>
            <person name="Mayilraj S."/>
            <person name="Subramanian S."/>
        </authorList>
    </citation>
    <scope>NUCLEOTIDE SEQUENCE [LARGE SCALE GENOMIC DNA]</scope>
    <source>
        <strain evidence="2 3">DSM 436</strain>
    </source>
</reference>
<protein>
    <submittedName>
        <fullName evidence="2">Uncharacterized protein</fullName>
    </submittedName>
</protein>
<name>A0A017T814_9BACT</name>
<evidence type="ECO:0000256" key="1">
    <source>
        <dbReference type="SAM" id="MobiDB-lite"/>
    </source>
</evidence>
<evidence type="ECO:0000313" key="3">
    <source>
        <dbReference type="Proteomes" id="UP000019678"/>
    </source>
</evidence>
<feature type="region of interest" description="Disordered" evidence="1">
    <location>
        <begin position="19"/>
        <end position="38"/>
    </location>
</feature>
<evidence type="ECO:0000313" key="2">
    <source>
        <dbReference type="EMBL" id="EYF05384.1"/>
    </source>
</evidence>
<dbReference type="Proteomes" id="UP000019678">
    <property type="component" value="Unassembled WGS sequence"/>
</dbReference>
<organism evidence="2 3">
    <name type="scientific">Chondromyces apiculatus DSM 436</name>
    <dbReference type="NCBI Taxonomy" id="1192034"/>
    <lineage>
        <taxon>Bacteria</taxon>
        <taxon>Pseudomonadati</taxon>
        <taxon>Myxococcota</taxon>
        <taxon>Polyangia</taxon>
        <taxon>Polyangiales</taxon>
        <taxon>Polyangiaceae</taxon>
        <taxon>Chondromyces</taxon>
    </lineage>
</organism>
<dbReference type="AlphaFoldDB" id="A0A017T814"/>
<dbReference type="EMBL" id="ASRX01000024">
    <property type="protein sequence ID" value="EYF05384.1"/>
    <property type="molecule type" value="Genomic_DNA"/>
</dbReference>
<accession>A0A017T814</accession>
<comment type="caution">
    <text evidence="2">The sequence shown here is derived from an EMBL/GenBank/DDBJ whole genome shotgun (WGS) entry which is preliminary data.</text>
</comment>